<dbReference type="EMBL" id="KZ679016">
    <property type="protein sequence ID" value="PSS10838.1"/>
    <property type="molecule type" value="Genomic_DNA"/>
</dbReference>
<evidence type="ECO:0000256" key="1">
    <source>
        <dbReference type="SAM" id="MobiDB-lite"/>
    </source>
</evidence>
<dbReference type="AlphaFoldDB" id="A0A2T3ATL2"/>
<evidence type="ECO:0000313" key="2">
    <source>
        <dbReference type="EMBL" id="PSS10838.1"/>
    </source>
</evidence>
<evidence type="ECO:0000313" key="3">
    <source>
        <dbReference type="Proteomes" id="UP000241818"/>
    </source>
</evidence>
<protein>
    <submittedName>
        <fullName evidence="2">Uncharacterized protein</fullName>
    </submittedName>
</protein>
<organism evidence="2 3">
    <name type="scientific">Amorphotheca resinae ATCC 22711</name>
    <dbReference type="NCBI Taxonomy" id="857342"/>
    <lineage>
        <taxon>Eukaryota</taxon>
        <taxon>Fungi</taxon>
        <taxon>Dikarya</taxon>
        <taxon>Ascomycota</taxon>
        <taxon>Pezizomycotina</taxon>
        <taxon>Leotiomycetes</taxon>
        <taxon>Helotiales</taxon>
        <taxon>Amorphothecaceae</taxon>
        <taxon>Amorphotheca</taxon>
    </lineage>
</organism>
<dbReference type="GeneID" id="36576456"/>
<proteinExistence type="predicted"/>
<accession>A0A2T3ATL2</accession>
<dbReference type="InParanoid" id="A0A2T3ATL2"/>
<reference evidence="2 3" key="1">
    <citation type="journal article" date="2018" name="New Phytol.">
        <title>Comparative genomics and transcriptomics depict ericoid mycorrhizal fungi as versatile saprotrophs and plant mutualists.</title>
        <authorList>
            <person name="Martino E."/>
            <person name="Morin E."/>
            <person name="Grelet G.A."/>
            <person name="Kuo A."/>
            <person name="Kohler A."/>
            <person name="Daghino S."/>
            <person name="Barry K.W."/>
            <person name="Cichocki N."/>
            <person name="Clum A."/>
            <person name="Dockter R.B."/>
            <person name="Hainaut M."/>
            <person name="Kuo R.C."/>
            <person name="LaButti K."/>
            <person name="Lindahl B.D."/>
            <person name="Lindquist E.A."/>
            <person name="Lipzen A."/>
            <person name="Khouja H.R."/>
            <person name="Magnuson J."/>
            <person name="Murat C."/>
            <person name="Ohm R.A."/>
            <person name="Singer S.W."/>
            <person name="Spatafora J.W."/>
            <person name="Wang M."/>
            <person name="Veneault-Fourrey C."/>
            <person name="Henrissat B."/>
            <person name="Grigoriev I.V."/>
            <person name="Martin F.M."/>
            <person name="Perotto S."/>
        </authorList>
    </citation>
    <scope>NUCLEOTIDE SEQUENCE [LARGE SCALE GENOMIC DNA]</scope>
    <source>
        <strain evidence="2 3">ATCC 22711</strain>
    </source>
</reference>
<feature type="compositionally biased region" description="Basic residues" evidence="1">
    <location>
        <begin position="19"/>
        <end position="35"/>
    </location>
</feature>
<feature type="compositionally biased region" description="Pro residues" evidence="1">
    <location>
        <begin position="72"/>
        <end position="83"/>
    </location>
</feature>
<feature type="region of interest" description="Disordered" evidence="1">
    <location>
        <begin position="1"/>
        <end position="83"/>
    </location>
</feature>
<name>A0A2T3ATL2_AMORE</name>
<gene>
    <name evidence="2" type="ORF">M430DRAFT_53381</name>
</gene>
<dbReference type="RefSeq" id="XP_024718017.1">
    <property type="nucleotide sequence ID" value="XM_024868375.1"/>
</dbReference>
<dbReference type="Proteomes" id="UP000241818">
    <property type="component" value="Unassembled WGS sequence"/>
</dbReference>
<dbReference type="OrthoDB" id="5370011at2759"/>
<sequence>MSPRAGEGSEAPTEETHGLRRMVSRMRLALRKSKSASRLSLSSKPANNSSRLSLSKAAIPATASASVEQREPIPPVPAPPPMIEAPVEATVEAPVEKPVEKPVEQTVAPEGPPPTRLLRSQMQIERARKLVERFDLNLSTDDFISVSLDREAFRVEKPIRMRIHRTCHKCNTMFGGNKKCVTCQHKRCSKCPRYPPLKTDDAAQEKERLEELLAPDENVTDDYQSLQSLREQMVWTRPRRTSGQPLVKKKPVQRVRRTCHVCLTLFNTGSYVCANCQHRRCADCPRDPRKKSKYPDGYPGDMPSSTSTAPIKYACHECGRTFAPVPHPNSPEGEALGDRIEPLECTRCGHFRCADCPRAQPRKVDRADREAARNANKDLTAFRLNLLLDHDSESACSDAEAASWQTPNQPGG</sequence>
<keyword evidence="3" id="KW-1185">Reference proteome</keyword>